<dbReference type="InterPro" id="IPR051084">
    <property type="entry name" value="H+-coupled_symporters"/>
</dbReference>
<evidence type="ECO:0000256" key="9">
    <source>
        <dbReference type="SAM" id="MobiDB-lite"/>
    </source>
</evidence>
<feature type="region of interest" description="Disordered" evidence="9">
    <location>
        <begin position="454"/>
        <end position="477"/>
    </location>
</feature>
<feature type="transmembrane region" description="Helical" evidence="10">
    <location>
        <begin position="260"/>
        <end position="282"/>
    </location>
</feature>
<sequence>MASTDEAGAGNDQHGPHTVDGVTVTPPGLVRRAVTASGIGNVTEWYDFGVYAYLETTIQIVFLPPGTAGGPVITAALFAASFVARPFGGLFFGPLADRIGRTKTLATTMLLMAIATFGIGVLPTYASIGLAAPLLLLVCRLLQGFSTGGEYAGAMTFVAEYAPDRRRGFLASFLEFGTITGYLLGAAVVTVLQTVLGENSPELLSWGWRIPFLIALPMGMIGLYLRYRLEETPAFSQLSSSSEEQSKQSFREFFRAAARYGWRPVLVCGGLVIVFNVTNYTLTTVVPTYLTETLGQYGAPTLTTTTSHVLQIVLFLVLLAVVPVLGRLGDRVGRRPIILTGCIMLVVLALPAFLLMRTGSITGVLGGLLLLGLTMVCFNATMPSTLPSLFSTGVRYGSLAITFNIAVSVFGGTTSVIVEGLIALTGVLVMPAVYLMLAAVVGLVAVRYLREPGSRPLPGSDPAAESDEEAREIAAAR</sequence>
<feature type="transmembrane region" description="Helical" evidence="10">
    <location>
        <begin position="361"/>
        <end position="382"/>
    </location>
</feature>
<accession>A0ABP9E338</accession>
<comment type="similarity">
    <text evidence="2">Belongs to the major facilitator superfamily. Metabolite:H+ Symporter (MHS) family (TC 2.A.1.6) family.</text>
</comment>
<dbReference type="PROSITE" id="PS50850">
    <property type="entry name" value="MFS"/>
    <property type="match status" value="1"/>
</dbReference>
<gene>
    <name evidence="12" type="primary">proP_1</name>
    <name evidence="12" type="ORF">GCM10023203_11470</name>
</gene>
<feature type="transmembrane region" description="Helical" evidence="10">
    <location>
        <begin position="169"/>
        <end position="196"/>
    </location>
</feature>
<name>A0ABP9E338_9PSEU</name>
<dbReference type="InterPro" id="IPR020846">
    <property type="entry name" value="MFS_dom"/>
</dbReference>
<dbReference type="PANTHER" id="PTHR43528:SF1">
    <property type="entry name" value="ALPHA-KETOGLUTARATE PERMEASE"/>
    <property type="match status" value="1"/>
</dbReference>
<reference evidence="13" key="1">
    <citation type="journal article" date="2019" name="Int. J. Syst. Evol. Microbiol.">
        <title>The Global Catalogue of Microorganisms (GCM) 10K type strain sequencing project: providing services to taxonomists for standard genome sequencing and annotation.</title>
        <authorList>
            <consortium name="The Broad Institute Genomics Platform"/>
            <consortium name="The Broad Institute Genome Sequencing Center for Infectious Disease"/>
            <person name="Wu L."/>
            <person name="Ma J."/>
        </authorList>
    </citation>
    <scope>NUCLEOTIDE SEQUENCE [LARGE SCALE GENOMIC DNA]</scope>
    <source>
        <strain evidence="13">JCM 17983</strain>
    </source>
</reference>
<evidence type="ECO:0000313" key="12">
    <source>
        <dbReference type="EMBL" id="GAA4865138.1"/>
    </source>
</evidence>
<dbReference type="InterPro" id="IPR036259">
    <property type="entry name" value="MFS_trans_sf"/>
</dbReference>
<evidence type="ECO:0000256" key="1">
    <source>
        <dbReference type="ARBA" id="ARBA00004651"/>
    </source>
</evidence>
<evidence type="ECO:0000259" key="11">
    <source>
        <dbReference type="PROSITE" id="PS50850"/>
    </source>
</evidence>
<dbReference type="PROSITE" id="PS00217">
    <property type="entry name" value="SUGAR_TRANSPORT_2"/>
    <property type="match status" value="1"/>
</dbReference>
<evidence type="ECO:0000256" key="10">
    <source>
        <dbReference type="SAM" id="Phobius"/>
    </source>
</evidence>
<evidence type="ECO:0000256" key="2">
    <source>
        <dbReference type="ARBA" id="ARBA00008240"/>
    </source>
</evidence>
<dbReference type="Pfam" id="PF07690">
    <property type="entry name" value="MFS_1"/>
    <property type="match status" value="1"/>
</dbReference>
<evidence type="ECO:0000256" key="7">
    <source>
        <dbReference type="ARBA" id="ARBA00022989"/>
    </source>
</evidence>
<organism evidence="12 13">
    <name type="scientific">Actinomycetospora straminea</name>
    <dbReference type="NCBI Taxonomy" id="663607"/>
    <lineage>
        <taxon>Bacteria</taxon>
        <taxon>Bacillati</taxon>
        <taxon>Actinomycetota</taxon>
        <taxon>Actinomycetes</taxon>
        <taxon>Pseudonocardiales</taxon>
        <taxon>Pseudonocardiaceae</taxon>
        <taxon>Actinomycetospora</taxon>
    </lineage>
</organism>
<evidence type="ECO:0000256" key="6">
    <source>
        <dbReference type="ARBA" id="ARBA00022847"/>
    </source>
</evidence>
<keyword evidence="5 10" id="KW-0812">Transmembrane</keyword>
<dbReference type="Gene3D" id="1.20.1250.20">
    <property type="entry name" value="MFS general substrate transporter like domains"/>
    <property type="match status" value="2"/>
</dbReference>
<keyword evidence="7 10" id="KW-1133">Transmembrane helix</keyword>
<feature type="transmembrane region" description="Helical" evidence="10">
    <location>
        <begin position="394"/>
        <end position="417"/>
    </location>
</feature>
<feature type="transmembrane region" description="Helical" evidence="10">
    <location>
        <begin position="337"/>
        <end position="355"/>
    </location>
</feature>
<feature type="transmembrane region" description="Helical" evidence="10">
    <location>
        <begin position="208"/>
        <end position="227"/>
    </location>
</feature>
<evidence type="ECO:0000256" key="8">
    <source>
        <dbReference type="ARBA" id="ARBA00023136"/>
    </source>
</evidence>
<comment type="caution">
    <text evidence="12">The sequence shown here is derived from an EMBL/GenBank/DDBJ whole genome shotgun (WGS) entry which is preliminary data.</text>
</comment>
<dbReference type="InterPro" id="IPR011701">
    <property type="entry name" value="MFS"/>
</dbReference>
<evidence type="ECO:0000256" key="4">
    <source>
        <dbReference type="ARBA" id="ARBA00022475"/>
    </source>
</evidence>
<feature type="region of interest" description="Disordered" evidence="9">
    <location>
        <begin position="1"/>
        <end position="22"/>
    </location>
</feature>
<dbReference type="RefSeq" id="WP_274229760.1">
    <property type="nucleotide sequence ID" value="NZ_BAABHQ010000002.1"/>
</dbReference>
<dbReference type="EMBL" id="BAABHQ010000002">
    <property type="protein sequence ID" value="GAA4865138.1"/>
    <property type="molecule type" value="Genomic_DNA"/>
</dbReference>
<protein>
    <submittedName>
        <fullName evidence="12">Glycine betaine/L-proline transporter ProP</fullName>
    </submittedName>
</protein>
<dbReference type="Proteomes" id="UP001500457">
    <property type="component" value="Unassembled WGS sequence"/>
</dbReference>
<keyword evidence="4" id="KW-1003">Cell membrane</keyword>
<keyword evidence="3" id="KW-0813">Transport</keyword>
<comment type="subcellular location">
    <subcellularLocation>
        <location evidence="1">Cell membrane</location>
        <topology evidence="1">Multi-pass membrane protein</topology>
    </subcellularLocation>
</comment>
<feature type="transmembrane region" description="Helical" evidence="10">
    <location>
        <begin position="302"/>
        <end position="325"/>
    </location>
</feature>
<dbReference type="PANTHER" id="PTHR43528">
    <property type="entry name" value="ALPHA-KETOGLUTARATE PERMEASE"/>
    <property type="match status" value="1"/>
</dbReference>
<proteinExistence type="inferred from homology"/>
<feature type="transmembrane region" description="Helical" evidence="10">
    <location>
        <begin position="423"/>
        <end position="446"/>
    </location>
</feature>
<evidence type="ECO:0000313" key="13">
    <source>
        <dbReference type="Proteomes" id="UP001500457"/>
    </source>
</evidence>
<keyword evidence="13" id="KW-1185">Reference proteome</keyword>
<keyword evidence="8 10" id="KW-0472">Membrane</keyword>
<dbReference type="SUPFAM" id="SSF103473">
    <property type="entry name" value="MFS general substrate transporter"/>
    <property type="match status" value="1"/>
</dbReference>
<evidence type="ECO:0000256" key="5">
    <source>
        <dbReference type="ARBA" id="ARBA00022692"/>
    </source>
</evidence>
<feature type="domain" description="Major facilitator superfamily (MFS) profile" evidence="11">
    <location>
        <begin position="33"/>
        <end position="450"/>
    </location>
</feature>
<evidence type="ECO:0000256" key="3">
    <source>
        <dbReference type="ARBA" id="ARBA00022448"/>
    </source>
</evidence>
<keyword evidence="6" id="KW-0769">Symport</keyword>
<dbReference type="InterPro" id="IPR005829">
    <property type="entry name" value="Sugar_transporter_CS"/>
</dbReference>